<dbReference type="GeneID" id="108663251"/>
<protein>
    <submittedName>
        <fullName evidence="3">Uncharacterized protein LOC108663251</fullName>
    </submittedName>
</protein>
<dbReference type="Gramene" id="Tc09v2_t015980.1">
    <property type="protein sequence ID" value="Tc09v2_p015980.1"/>
    <property type="gene ID" value="Tc09v2_g015980"/>
</dbReference>
<evidence type="ECO:0000256" key="1">
    <source>
        <dbReference type="SAM" id="MobiDB-lite"/>
    </source>
</evidence>
<organism evidence="2 3">
    <name type="scientific">Theobroma cacao</name>
    <name type="common">Cacao</name>
    <name type="synonym">Cocoa</name>
    <dbReference type="NCBI Taxonomy" id="3641"/>
    <lineage>
        <taxon>Eukaryota</taxon>
        <taxon>Viridiplantae</taxon>
        <taxon>Streptophyta</taxon>
        <taxon>Embryophyta</taxon>
        <taxon>Tracheophyta</taxon>
        <taxon>Spermatophyta</taxon>
        <taxon>Magnoliopsida</taxon>
        <taxon>eudicotyledons</taxon>
        <taxon>Gunneridae</taxon>
        <taxon>Pentapetalae</taxon>
        <taxon>rosids</taxon>
        <taxon>malvids</taxon>
        <taxon>Malvales</taxon>
        <taxon>Malvaceae</taxon>
        <taxon>Byttnerioideae</taxon>
        <taxon>Theobroma</taxon>
    </lineage>
</organism>
<dbReference type="SUPFAM" id="SSF57756">
    <property type="entry name" value="Retrovirus zinc finger-like domains"/>
    <property type="match status" value="1"/>
</dbReference>
<dbReference type="InterPro" id="IPR036875">
    <property type="entry name" value="Znf_CCHC_sf"/>
</dbReference>
<dbReference type="GO" id="GO:0008270">
    <property type="term" value="F:zinc ion binding"/>
    <property type="evidence" value="ECO:0007669"/>
    <property type="project" value="InterPro"/>
</dbReference>
<accession>A0AB32WX83</accession>
<name>A0AB32WX83_THECC</name>
<dbReference type="KEGG" id="tcc:108663251"/>
<gene>
    <name evidence="3" type="primary">LOC108663251</name>
</gene>
<dbReference type="Proteomes" id="UP000694886">
    <property type="component" value="Chromosome 9"/>
</dbReference>
<evidence type="ECO:0000313" key="3">
    <source>
        <dbReference type="RefSeq" id="XP_017982329.1"/>
    </source>
</evidence>
<dbReference type="RefSeq" id="XP_017982329.1">
    <property type="nucleotide sequence ID" value="XM_018126840.1"/>
</dbReference>
<sequence length="191" mass="21756">MVSQQQYRQHQFKTYLELIFILLIVKQTNELLLKNHDLRPTGSKALLEANANSSKSIGRFKDREHEQGHNLCRGGRRLNRPRQSNLGPNHGKGKKPVKKHNESICHRCGMVGHWSHTCRTPKHVADLYQAPLKDKGKRVETHAIENSTTMTNVEANNASIKMTSLAHVEARTSLEVSDFFEDPDSQDKVLE</sequence>
<dbReference type="GO" id="GO:0003676">
    <property type="term" value="F:nucleic acid binding"/>
    <property type="evidence" value="ECO:0007669"/>
    <property type="project" value="InterPro"/>
</dbReference>
<feature type="compositionally biased region" description="Basic and acidic residues" evidence="1">
    <location>
        <begin position="59"/>
        <end position="68"/>
    </location>
</feature>
<dbReference type="Gene3D" id="4.10.60.10">
    <property type="entry name" value="Zinc finger, CCHC-type"/>
    <property type="match status" value="1"/>
</dbReference>
<feature type="region of interest" description="Disordered" evidence="1">
    <location>
        <begin position="52"/>
        <end position="99"/>
    </location>
</feature>
<dbReference type="AlphaFoldDB" id="A0AB32WX83"/>
<dbReference type="PANTHER" id="PTHR33325">
    <property type="entry name" value="ZINC FINGER, CCHC-TYPE-RELATED"/>
    <property type="match status" value="1"/>
</dbReference>
<dbReference type="PANTHER" id="PTHR33325:SF11">
    <property type="entry name" value="COLD SHOCK DOMAIN-CONTAINING PROTEIN 4-LIKE"/>
    <property type="match status" value="1"/>
</dbReference>
<evidence type="ECO:0000313" key="2">
    <source>
        <dbReference type="Proteomes" id="UP000694886"/>
    </source>
</evidence>
<reference evidence="2" key="1">
    <citation type="journal article" date="1997" name="Nucleic Acids Res.">
        <title>tRNAscan-SE: a program for improved detection of transfer RNA genes in genomic sequence.</title>
        <authorList>
            <person name="Lowe T.M."/>
            <person name="Eddy S.R."/>
        </authorList>
    </citation>
    <scope>NUCLEOTIDE SEQUENCE [LARGE SCALE GENOMIC DNA]</scope>
    <source>
        <strain evidence="2">r\B97-61/B2</strain>
    </source>
</reference>
<proteinExistence type="predicted"/>
<reference evidence="3" key="2">
    <citation type="submission" date="2025-08" db="UniProtKB">
        <authorList>
            <consortium name="RefSeq"/>
        </authorList>
    </citation>
    <scope>IDENTIFICATION</scope>
</reference>